<name>A0A382DH79_9ZZZZ</name>
<dbReference type="EMBL" id="UINC01039304">
    <property type="protein sequence ID" value="SVB37595.1"/>
    <property type="molecule type" value="Genomic_DNA"/>
</dbReference>
<organism evidence="1">
    <name type="scientific">marine metagenome</name>
    <dbReference type="NCBI Taxonomy" id="408172"/>
    <lineage>
        <taxon>unclassified sequences</taxon>
        <taxon>metagenomes</taxon>
        <taxon>ecological metagenomes</taxon>
    </lineage>
</organism>
<sequence>MLSCVENKIYIHIYPDGSTYFKFESTGDSTDVFNNDFIHPQNLKGWNANIEVIEKNDEKNWRMTTEGISMDSILIFQDGKNTTLNYSFKRYKHETWFSSEFGAEIRFQGKQIKDEFPKLYESLISDNPDSLFWLPEAMTILMRKGLNEISPDSISPQQSKRNQRFVNHLRNSFAKIQTLDDMEKFKKDRELFLTDLLKPFRVEPSFPSRLAKAMKKHEAILESTMDLNDDFFQWKILMPGKPVKTNAMEIVGDTLIWKFGLDSLLSESFVLKAESVFYP</sequence>
<evidence type="ECO:0000313" key="1">
    <source>
        <dbReference type="EMBL" id="SVB37595.1"/>
    </source>
</evidence>
<gene>
    <name evidence="1" type="ORF">METZ01_LOCUS190449</name>
</gene>
<dbReference type="AlphaFoldDB" id="A0A382DH79"/>
<accession>A0A382DH79</accession>
<reference evidence="1" key="1">
    <citation type="submission" date="2018-05" db="EMBL/GenBank/DDBJ databases">
        <authorList>
            <person name="Lanie J.A."/>
            <person name="Ng W.-L."/>
            <person name="Kazmierczak K.M."/>
            <person name="Andrzejewski T.M."/>
            <person name="Davidsen T.M."/>
            <person name="Wayne K.J."/>
            <person name="Tettelin H."/>
            <person name="Glass J.I."/>
            <person name="Rusch D."/>
            <person name="Podicherti R."/>
            <person name="Tsui H.-C.T."/>
            <person name="Winkler M.E."/>
        </authorList>
    </citation>
    <scope>NUCLEOTIDE SEQUENCE</scope>
</reference>
<proteinExistence type="predicted"/>
<protein>
    <submittedName>
        <fullName evidence="1">Uncharacterized protein</fullName>
    </submittedName>
</protein>